<evidence type="ECO:0000313" key="1">
    <source>
        <dbReference type="EMBL" id="KAL3859221.1"/>
    </source>
</evidence>
<comment type="caution">
    <text evidence="1">The sequence shown here is derived from an EMBL/GenBank/DDBJ whole genome shotgun (WGS) entry which is preliminary data.</text>
</comment>
<proteinExistence type="predicted"/>
<sequence length="308" mass="35706">MLLNLFFFLSSDYGDEGNVIKTLKQTRKDDNILFSEAVDKVSVYGFTTAYVNMDGAQSNRSIMHMHGIKPSLSNLNVTSPVNPDQSNSLWITHVIKTIRNNIMKNKNNIQWQMWVADFNRDKTRPLQIHKALTQAQVYPNAMEKMIHHLAEEVLHNDLMTEVNIHVKAYIQMIRNFHDQRPIFHANDMRLHEKMEILDCDVTSTGKSKKLLSQQCIEDLYVCMLGFDQLSQINSDVENEFCQQRTTYNRPNPYLNALQYRRNLTKIILGQSSLSRKHNAVTKLANATSYAFNNPQPLRNFFLEKASIH</sequence>
<reference evidence="1 2" key="1">
    <citation type="submission" date="2024-11" db="EMBL/GenBank/DDBJ databases">
        <title>Chromosome-level genome assembly of the freshwater bivalve Anodonta woodiana.</title>
        <authorList>
            <person name="Chen X."/>
        </authorList>
    </citation>
    <scope>NUCLEOTIDE SEQUENCE [LARGE SCALE GENOMIC DNA]</scope>
    <source>
        <strain evidence="1">MN2024</strain>
        <tissue evidence="1">Gills</tissue>
    </source>
</reference>
<dbReference type="AlphaFoldDB" id="A0ABD3VCA6"/>
<name>A0ABD3VCA6_SINWO</name>
<evidence type="ECO:0000313" key="2">
    <source>
        <dbReference type="Proteomes" id="UP001634394"/>
    </source>
</evidence>
<dbReference type="Proteomes" id="UP001634394">
    <property type="component" value="Unassembled WGS sequence"/>
</dbReference>
<keyword evidence="2" id="KW-1185">Reference proteome</keyword>
<accession>A0ABD3VCA6</accession>
<protein>
    <submittedName>
        <fullName evidence="1">Uncharacterized protein</fullName>
    </submittedName>
</protein>
<gene>
    <name evidence="1" type="ORF">ACJMK2_009450</name>
</gene>
<organism evidence="1 2">
    <name type="scientific">Sinanodonta woodiana</name>
    <name type="common">Chinese pond mussel</name>
    <name type="synonym">Anodonta woodiana</name>
    <dbReference type="NCBI Taxonomy" id="1069815"/>
    <lineage>
        <taxon>Eukaryota</taxon>
        <taxon>Metazoa</taxon>
        <taxon>Spiralia</taxon>
        <taxon>Lophotrochozoa</taxon>
        <taxon>Mollusca</taxon>
        <taxon>Bivalvia</taxon>
        <taxon>Autobranchia</taxon>
        <taxon>Heteroconchia</taxon>
        <taxon>Palaeoheterodonta</taxon>
        <taxon>Unionida</taxon>
        <taxon>Unionoidea</taxon>
        <taxon>Unionidae</taxon>
        <taxon>Unioninae</taxon>
        <taxon>Sinanodonta</taxon>
    </lineage>
</organism>
<dbReference type="EMBL" id="JBJQND010000012">
    <property type="protein sequence ID" value="KAL3859221.1"/>
    <property type="molecule type" value="Genomic_DNA"/>
</dbReference>